<dbReference type="EMBL" id="JJRY01000018">
    <property type="protein sequence ID" value="KEF37060.1"/>
    <property type="molecule type" value="Genomic_DNA"/>
</dbReference>
<comment type="caution">
    <text evidence="2">The sequence shown here is derived from an EMBL/GenBank/DDBJ whole genome shotgun (WGS) entry which is preliminary data.</text>
</comment>
<feature type="transmembrane region" description="Helical" evidence="1">
    <location>
        <begin position="12"/>
        <end position="33"/>
    </location>
</feature>
<evidence type="ECO:0000313" key="3">
    <source>
        <dbReference type="Proteomes" id="UP000027936"/>
    </source>
</evidence>
<keyword evidence="1" id="KW-0472">Membrane</keyword>
<evidence type="ECO:0000256" key="1">
    <source>
        <dbReference type="SAM" id="Phobius"/>
    </source>
</evidence>
<name>A0A072NUZ1_SCHAZ</name>
<reference evidence="2 3" key="1">
    <citation type="submission" date="2014-04" db="EMBL/GenBank/DDBJ databases">
        <title>Draft genome sequence of Bacillus azotoformans MEV2011, a (co-) denitrifying strain unable to grow in the presence of oxygen.</title>
        <authorList>
            <person name="Nielsen M."/>
            <person name="Schreiber L."/>
            <person name="Finster K."/>
            <person name="Schramm A."/>
        </authorList>
    </citation>
    <scope>NUCLEOTIDE SEQUENCE [LARGE SCALE GENOMIC DNA]</scope>
    <source>
        <strain evidence="2 3">MEV2011</strain>
    </source>
</reference>
<protein>
    <submittedName>
        <fullName evidence="2">Uncharacterized protein</fullName>
    </submittedName>
</protein>
<sequence>MEILVLIGKDIAITIAGMAVFTMFFSFLAYTYVNMLR</sequence>
<evidence type="ECO:0000313" key="2">
    <source>
        <dbReference type="EMBL" id="KEF37060.1"/>
    </source>
</evidence>
<organism evidence="2 3">
    <name type="scientific">Schinkia azotoformans MEV2011</name>
    <dbReference type="NCBI Taxonomy" id="1348973"/>
    <lineage>
        <taxon>Bacteria</taxon>
        <taxon>Bacillati</taxon>
        <taxon>Bacillota</taxon>
        <taxon>Bacilli</taxon>
        <taxon>Bacillales</taxon>
        <taxon>Bacillaceae</taxon>
        <taxon>Calidifontibacillus/Schinkia group</taxon>
        <taxon>Schinkia</taxon>
    </lineage>
</organism>
<dbReference type="PATRIC" id="fig|1348973.3.peg.3528"/>
<accession>A0A072NUZ1</accession>
<keyword evidence="1" id="KW-1133">Transmembrane helix</keyword>
<keyword evidence="1" id="KW-0812">Transmembrane</keyword>
<dbReference type="Proteomes" id="UP000027936">
    <property type="component" value="Unassembled WGS sequence"/>
</dbReference>
<dbReference type="AlphaFoldDB" id="A0A072NUZ1"/>
<gene>
    <name evidence="2" type="ORF">M670_03651</name>
</gene>
<proteinExistence type="predicted"/>